<organism evidence="1 2">
    <name type="scientific">Bacillus phage Grass</name>
    <dbReference type="NCBI Taxonomy" id="1406785"/>
    <lineage>
        <taxon>Viruses</taxon>
        <taxon>Duplodnaviria</taxon>
        <taxon>Heunggongvirae</taxon>
        <taxon>Uroviricota</taxon>
        <taxon>Caudoviricetes</taxon>
        <taxon>Herelleviridae</taxon>
        <taxon>Bastillevirinae</taxon>
        <taxon>Nitunavirus</taxon>
        <taxon>Nitunavirus grass</taxon>
    </lineage>
</organism>
<dbReference type="GeneID" id="17959950"/>
<gene>
    <name evidence="1" type="ORF">Grass_26</name>
</gene>
<sequence length="191" mass="21335">MDQEGILEAVEKLKSVGYRELYEGQLVKTFKGPENQHGPSGFQVSVAVSMLELSMYNGDIDSLIKRKDQEARKHLLYILAEDERLRLPSLEQLIGAFSSIPMHRVLMYIGIDIAEGIAQGAIIGDLSGISGKEDHYVVLYAHHSLAEKAGDVLGKYGKQLLEKSVKRVTTVGPSFMEEAYWSNRSYCKEVE</sequence>
<organismHost>
    <name type="scientific">Bacillus subtilis</name>
    <dbReference type="NCBI Taxonomy" id="1423"/>
</organismHost>
<dbReference type="EMBL" id="KF669652">
    <property type="protein sequence ID" value="AGY47291.1"/>
    <property type="molecule type" value="Genomic_DNA"/>
</dbReference>
<evidence type="ECO:0000313" key="1">
    <source>
        <dbReference type="EMBL" id="AGY47291.1"/>
    </source>
</evidence>
<proteinExistence type="predicted"/>
<dbReference type="OrthoDB" id="30590at10239"/>
<name>U5PU41_BPGRA</name>
<dbReference type="RefSeq" id="YP_008771392.1">
    <property type="nucleotide sequence ID" value="NC_022771.1"/>
</dbReference>
<keyword evidence="2" id="KW-1185">Reference proteome</keyword>
<dbReference type="KEGG" id="vg:17959950"/>
<reference evidence="1 2" key="1">
    <citation type="journal article" date="2013" name="Genome Announc.">
        <title>Complete Genome of Bacillus subtilis Myophage Grass.</title>
        <authorList>
            <person name="Miller S.Y."/>
            <person name="Colquhoun J.M."/>
            <person name="Perl A.L."/>
            <person name="Chamakura K.R."/>
            <person name="Kuty Everett G.F."/>
        </authorList>
    </citation>
    <scope>NUCLEOTIDE SEQUENCE [LARGE SCALE GENOMIC DNA]</scope>
</reference>
<dbReference type="Proteomes" id="UP000017648">
    <property type="component" value="Segment"/>
</dbReference>
<accession>U5PU41</accession>
<evidence type="ECO:0000313" key="2">
    <source>
        <dbReference type="Proteomes" id="UP000017648"/>
    </source>
</evidence>
<protein>
    <submittedName>
        <fullName evidence="1">Uncharacterized protein</fullName>
    </submittedName>
</protein>